<dbReference type="SUPFAM" id="SSF52129">
    <property type="entry name" value="Caspase-like"/>
    <property type="match status" value="1"/>
</dbReference>
<dbReference type="SUPFAM" id="SSF52540">
    <property type="entry name" value="P-loop containing nucleoside triphosphate hydrolases"/>
    <property type="match status" value="1"/>
</dbReference>
<sequence>MREPDLLLGSPGAHVLLVGSGRYVAGSRLPDVPAVPSTVTDLGRCLIDRAGLDPAELTMLIDPADPREFGAALVAAARRARDVLVVYYVGHGLVSSRNELHLATRATQDLTRGIAAHQALPYAEVRQVLADSPARLILLVLDCCFSGRAQTVARADVGGVFQSARHGTYLLTSTSGNQAAWAPAGDPYTAFSGALIRLLMEGDPTAPGLFSLDDVHRCLSRTLTDQGFPEPRRQAADHGDRQVLAPNPAHRRLSPAGEFSPYRGLAAFGPADAELFFGREELTEHLLDRVSEQLDRQGPLLVVGPSGCGKSSLLGAGLIAALDRSSPRRTVHLTPGDDPVGTLAERFAGLDGSHPADLRQRLEADPGLLRELLQRSPSDTTQRRVIVVDQFEEVFTACAEERQRRTFIQTLHAVCTAPPRRPPAIVVLGMRADFSGHCAGYPELVPALEHPVIVSPMTSAQLRRAIERPAEQAGLKLQAGLVDLLLEDLGSGPELNATPVGEALPLLSHSLLVTWQHREHRTLTLAGYRAAGGITGALHRTATTTLNTLDVEGRSIARRLLPHLVRVGENTQDTRRHVPLIELLPPGDTSARAATQQVLDHFVRARLLTVDQETVQITHEALIRAWPQLRAWIEADRGTLLIRQQLSDDAEEWLRRGRDPAYLYTATRLAAARSLHTEDPAQKPSPTESAFLDAGTRRERRANRLRTSLIAILAGLLILALGAVVIAENERGKVAGHLTRAVARSLASRADALRVRDPQTAMLLNAAAGRLAPEELEIRAGLRDALTHPARGVFTPPGSDAATLYALSTTGSTLAGIKDGVARLWDVASGRQIRALSGVGAGIRQAALNHDGTVMALRNGKSVRLWNTVTGRPIGAGFADGYNFLTPGILRFSADGRFLFIPSAGDVPASDWVDLRTRKRVRLPRGGVVETLGPDGRFGAGYVDGDGVLTEYGSPIEVWDLTKREKRPLEWLEELSAVTDMLFTADGHTFGAVQNGRANFWDLRTGEALNWTIEDGAGAGVLNLSPDGGLLAVDSGAEITVYRTSDGTQVARLPFATQSYGALPSFTPDGKTLRVLGLAGTVLTVEPAKPAPNGTADPQTASIARNTRILATVTDNRLDVRNVSTGRVLLSVAVFENGEECQVATSADGTMIAVGGQLKVPGADTGMSVAVLDANDGSVLSVFPLKQQLDGVWSMQFSPDGTTLAVGPVLRGDFDVGDSPSLELWNWRTRSGRILPQVDSTDSLAFSPDGKILLTGGTAVVDMASGKPPWELNTEAGDVAYSPRGEVAAVAGSDGITLWDTRTWQPSSIRFIGQYSRKPVFSPDGRTLAAFTLGGIQLWDVATGRALGQPTSDDEVIDIAFDPTGGLLYALTRQGVLRIHLSAPDRLLAAVCARAGRSLSEEEWRRQIPELAYQDVCRKG</sequence>
<organism evidence="4 5">
    <name type="scientific">Sphaerisporangium flaviroseum</name>
    <dbReference type="NCBI Taxonomy" id="509199"/>
    <lineage>
        <taxon>Bacteria</taxon>
        <taxon>Bacillati</taxon>
        <taxon>Actinomycetota</taxon>
        <taxon>Actinomycetes</taxon>
        <taxon>Streptosporangiales</taxon>
        <taxon>Streptosporangiaceae</taxon>
        <taxon>Sphaerisporangium</taxon>
    </lineage>
</organism>
<evidence type="ECO:0000259" key="2">
    <source>
        <dbReference type="Pfam" id="PF00656"/>
    </source>
</evidence>
<dbReference type="SUPFAM" id="SSF50969">
    <property type="entry name" value="YVTN repeat-like/Quinoprotein amine dehydrogenase"/>
    <property type="match status" value="1"/>
</dbReference>
<feature type="domain" description="Novel STAND NTPase 1" evidence="3">
    <location>
        <begin position="261"/>
        <end position="660"/>
    </location>
</feature>
<dbReference type="InterPro" id="IPR029030">
    <property type="entry name" value="Caspase-like_dom_sf"/>
</dbReference>
<dbReference type="NCBIfam" id="NF047832">
    <property type="entry name" value="caspase_w_EACC1"/>
    <property type="match status" value="1"/>
</dbReference>
<evidence type="ECO:0000259" key="3">
    <source>
        <dbReference type="Pfam" id="PF20703"/>
    </source>
</evidence>
<gene>
    <name evidence="4" type="ORF">GCM10022226_83210</name>
</gene>
<dbReference type="Pfam" id="PF00656">
    <property type="entry name" value="Peptidase_C14"/>
    <property type="match status" value="1"/>
</dbReference>
<dbReference type="InterPro" id="IPR001680">
    <property type="entry name" value="WD40_rpt"/>
</dbReference>
<dbReference type="PANTHER" id="PTHR19879:SF9">
    <property type="entry name" value="TRANSCRIPTION INITIATION FACTOR TFIID SUBUNIT 5"/>
    <property type="match status" value="1"/>
</dbReference>
<dbReference type="RefSeq" id="WP_344953894.1">
    <property type="nucleotide sequence ID" value="NZ_BAAAZR010000066.1"/>
</dbReference>
<dbReference type="SMART" id="SM00320">
    <property type="entry name" value="WD40"/>
    <property type="match status" value="5"/>
</dbReference>
<dbReference type="Gene3D" id="2.130.10.10">
    <property type="entry name" value="YVTN repeat-like/Quinoprotein amine dehydrogenase"/>
    <property type="match status" value="4"/>
</dbReference>
<evidence type="ECO:0008006" key="6">
    <source>
        <dbReference type="Google" id="ProtNLM"/>
    </source>
</evidence>
<evidence type="ECO:0000256" key="1">
    <source>
        <dbReference type="SAM" id="MobiDB-lite"/>
    </source>
</evidence>
<keyword evidence="5" id="KW-1185">Reference proteome</keyword>
<dbReference type="SUPFAM" id="SSF82171">
    <property type="entry name" value="DPP6 N-terminal domain-like"/>
    <property type="match status" value="1"/>
</dbReference>
<dbReference type="PANTHER" id="PTHR19879">
    <property type="entry name" value="TRANSCRIPTION INITIATION FACTOR TFIID"/>
    <property type="match status" value="1"/>
</dbReference>
<dbReference type="InterPro" id="IPR027417">
    <property type="entry name" value="P-loop_NTPase"/>
</dbReference>
<dbReference type="InterPro" id="IPR015943">
    <property type="entry name" value="WD40/YVTN_repeat-like_dom_sf"/>
</dbReference>
<protein>
    <recommendedName>
        <fullName evidence="6">Peptidase C14 caspase domain-containing protein</fullName>
    </recommendedName>
</protein>
<dbReference type="Pfam" id="PF20703">
    <property type="entry name" value="nSTAND1"/>
    <property type="match status" value="1"/>
</dbReference>
<evidence type="ECO:0000313" key="4">
    <source>
        <dbReference type="EMBL" id="GAA3846927.1"/>
    </source>
</evidence>
<evidence type="ECO:0000313" key="5">
    <source>
        <dbReference type="Proteomes" id="UP001500888"/>
    </source>
</evidence>
<name>A0ABP7JK74_9ACTN</name>
<dbReference type="Proteomes" id="UP001500888">
    <property type="component" value="Unassembled WGS sequence"/>
</dbReference>
<reference evidence="5" key="1">
    <citation type="journal article" date="2019" name="Int. J. Syst. Evol. Microbiol.">
        <title>The Global Catalogue of Microorganisms (GCM) 10K type strain sequencing project: providing services to taxonomists for standard genome sequencing and annotation.</title>
        <authorList>
            <consortium name="The Broad Institute Genomics Platform"/>
            <consortium name="The Broad Institute Genome Sequencing Center for Infectious Disease"/>
            <person name="Wu L."/>
            <person name="Ma J."/>
        </authorList>
    </citation>
    <scope>NUCLEOTIDE SEQUENCE [LARGE SCALE GENOMIC DNA]</scope>
    <source>
        <strain evidence="5">JCM 16908</strain>
    </source>
</reference>
<proteinExistence type="predicted"/>
<dbReference type="InterPro" id="IPR011600">
    <property type="entry name" value="Pept_C14_caspase"/>
</dbReference>
<feature type="region of interest" description="Disordered" evidence="1">
    <location>
        <begin position="676"/>
        <end position="695"/>
    </location>
</feature>
<comment type="caution">
    <text evidence="4">The sequence shown here is derived from an EMBL/GenBank/DDBJ whole genome shotgun (WGS) entry which is preliminary data.</text>
</comment>
<dbReference type="Gene3D" id="3.40.50.300">
    <property type="entry name" value="P-loop containing nucleotide triphosphate hydrolases"/>
    <property type="match status" value="1"/>
</dbReference>
<dbReference type="Gene3D" id="3.40.50.1460">
    <property type="match status" value="1"/>
</dbReference>
<dbReference type="InterPro" id="IPR049052">
    <property type="entry name" value="nSTAND1"/>
</dbReference>
<feature type="domain" description="Peptidase C14 caspase" evidence="2">
    <location>
        <begin position="76"/>
        <end position="224"/>
    </location>
</feature>
<accession>A0ABP7JK74</accession>
<dbReference type="InterPro" id="IPR011044">
    <property type="entry name" value="Quino_amine_DH_bsu"/>
</dbReference>
<dbReference type="EMBL" id="BAAAZR010000066">
    <property type="protein sequence ID" value="GAA3846927.1"/>
    <property type="molecule type" value="Genomic_DNA"/>
</dbReference>